<protein>
    <submittedName>
        <fullName evidence="1">Uncharacterized protein</fullName>
    </submittedName>
</protein>
<evidence type="ECO:0000313" key="2">
    <source>
        <dbReference type="Proteomes" id="UP000050863"/>
    </source>
</evidence>
<name>A0A0R3LKI0_9BRAD</name>
<proteinExistence type="predicted"/>
<keyword evidence="2" id="KW-1185">Reference proteome</keyword>
<evidence type="ECO:0000313" key="1">
    <source>
        <dbReference type="EMBL" id="KRR06213.1"/>
    </source>
</evidence>
<dbReference type="EMBL" id="LLXZ01000118">
    <property type="protein sequence ID" value="KRR06213.1"/>
    <property type="molecule type" value="Genomic_DNA"/>
</dbReference>
<dbReference type="AlphaFoldDB" id="A0A0R3LKI0"/>
<gene>
    <name evidence="1" type="ORF">CQ12_11545</name>
</gene>
<sequence>MVQTWDFQIHVASENGRPASNWDIRVDFGIWRDDASGVTDDEGWAELAIEVGDHQESALVAQSI</sequence>
<comment type="caution">
    <text evidence="1">The sequence shown here is derived from an EMBL/GenBank/DDBJ whole genome shotgun (WGS) entry which is preliminary data.</text>
</comment>
<reference evidence="1 2" key="1">
    <citation type="submission" date="2014-03" db="EMBL/GenBank/DDBJ databases">
        <title>Bradyrhizobium valentinum sp. nov., isolated from effective nodules of Lupinus mariae-josephae, a lupine endemic of basic-lime soils in Eastern Spain.</title>
        <authorList>
            <person name="Duran D."/>
            <person name="Rey L."/>
            <person name="Navarro A."/>
            <person name="Busquets A."/>
            <person name="Imperial J."/>
            <person name="Ruiz-Argueso T."/>
        </authorList>
    </citation>
    <scope>NUCLEOTIDE SEQUENCE [LARGE SCALE GENOMIC DNA]</scope>
    <source>
        <strain evidence="1 2">PAC68</strain>
    </source>
</reference>
<accession>A0A0R3LKI0</accession>
<organism evidence="1 2">
    <name type="scientific">Bradyrhizobium jicamae</name>
    <dbReference type="NCBI Taxonomy" id="280332"/>
    <lineage>
        <taxon>Bacteria</taxon>
        <taxon>Pseudomonadati</taxon>
        <taxon>Pseudomonadota</taxon>
        <taxon>Alphaproteobacteria</taxon>
        <taxon>Hyphomicrobiales</taxon>
        <taxon>Nitrobacteraceae</taxon>
        <taxon>Bradyrhizobium</taxon>
    </lineage>
</organism>
<dbReference type="Proteomes" id="UP000050863">
    <property type="component" value="Unassembled WGS sequence"/>
</dbReference>